<name>E4XD34_OIKDI</name>
<organism evidence="3">
    <name type="scientific">Oikopleura dioica</name>
    <name type="common">Tunicate</name>
    <dbReference type="NCBI Taxonomy" id="34765"/>
    <lineage>
        <taxon>Eukaryota</taxon>
        <taxon>Metazoa</taxon>
        <taxon>Chordata</taxon>
        <taxon>Tunicata</taxon>
        <taxon>Appendicularia</taxon>
        <taxon>Copelata</taxon>
        <taxon>Oikopleuridae</taxon>
        <taxon>Oikopleura</taxon>
    </lineage>
</organism>
<accession>E4XD34</accession>
<dbReference type="AlphaFoldDB" id="E4XD34"/>
<dbReference type="InterPro" id="IPR000095">
    <property type="entry name" value="CRIB_dom"/>
</dbReference>
<feature type="domain" description="CRIB" evidence="2">
    <location>
        <begin position="55"/>
        <end position="68"/>
    </location>
</feature>
<dbReference type="EMBL" id="FN653038">
    <property type="protein sequence ID" value="CBY24068.1"/>
    <property type="molecule type" value="Genomic_DNA"/>
</dbReference>
<feature type="compositionally biased region" description="Low complexity" evidence="1">
    <location>
        <begin position="258"/>
        <end position="274"/>
    </location>
</feature>
<gene>
    <name evidence="3" type="ORF">GSOID_T00008069001</name>
</gene>
<evidence type="ECO:0000313" key="3">
    <source>
        <dbReference type="EMBL" id="CBY24068.1"/>
    </source>
</evidence>
<feature type="region of interest" description="Disordered" evidence="1">
    <location>
        <begin position="159"/>
        <end position="274"/>
    </location>
</feature>
<keyword evidence="4" id="KW-1185">Reference proteome</keyword>
<sequence length="385" mass="42973">MTLLDREKVYNVSGNSAKTPNRNEHGLFSRLSKGYLSSRLRTPKRTPKNVERFVISSPKDFNHVTHVDPRDVKGNFGNQKSVYEKRLPRAERPGSFYHHIPPVSKELAEEFQNSEFHPSPFARSPSINFLDDPVPIRQNLLDKFSESKKYSQSMDDLSFWSSPARRGSIQNSPLVRENRIPENPLPVPNSNNQENRLSLPEERVSSPDSSYRSSMSSRSPSRNSPDKLTSSDRTTKAPSIEDLLAKFKTKPVRQPHRSAVSSAFSASASSRGSCDSLNESLRSYPASRISENTPIVSRSSVDASSSFISPPISCFVPQAPARRAVLSEQQASFVQKSNSIHDGNHNRLSVPIPKPRNKAPPMSHVLSISLNNLDDDIEPDVVCNL</sequence>
<protein>
    <recommendedName>
        <fullName evidence="2">CRIB domain-containing protein</fullName>
    </recommendedName>
</protein>
<evidence type="ECO:0000259" key="2">
    <source>
        <dbReference type="PROSITE" id="PS50108"/>
    </source>
</evidence>
<dbReference type="InParanoid" id="E4XD34"/>
<feature type="compositionally biased region" description="Low complexity" evidence="1">
    <location>
        <begin position="206"/>
        <end position="223"/>
    </location>
</feature>
<reference evidence="3" key="1">
    <citation type="journal article" date="2010" name="Science">
        <title>Plasticity of animal genome architecture unmasked by rapid evolution of a pelagic tunicate.</title>
        <authorList>
            <person name="Denoeud F."/>
            <person name="Henriet S."/>
            <person name="Mungpakdee S."/>
            <person name="Aury J.M."/>
            <person name="Da Silva C."/>
            <person name="Brinkmann H."/>
            <person name="Mikhaleva J."/>
            <person name="Olsen L.C."/>
            <person name="Jubin C."/>
            <person name="Canestro C."/>
            <person name="Bouquet J.M."/>
            <person name="Danks G."/>
            <person name="Poulain J."/>
            <person name="Campsteijn C."/>
            <person name="Adamski M."/>
            <person name="Cross I."/>
            <person name="Yadetie F."/>
            <person name="Muffato M."/>
            <person name="Louis A."/>
            <person name="Butcher S."/>
            <person name="Tsagkogeorga G."/>
            <person name="Konrad A."/>
            <person name="Singh S."/>
            <person name="Jensen M.F."/>
            <person name="Cong E.H."/>
            <person name="Eikeseth-Otteraa H."/>
            <person name="Noel B."/>
            <person name="Anthouard V."/>
            <person name="Porcel B.M."/>
            <person name="Kachouri-Lafond R."/>
            <person name="Nishino A."/>
            <person name="Ugolini M."/>
            <person name="Chourrout P."/>
            <person name="Nishida H."/>
            <person name="Aasland R."/>
            <person name="Huzurbazar S."/>
            <person name="Westhof E."/>
            <person name="Delsuc F."/>
            <person name="Lehrach H."/>
            <person name="Reinhardt R."/>
            <person name="Weissenbach J."/>
            <person name="Roy S.W."/>
            <person name="Artiguenave F."/>
            <person name="Postlethwait J.H."/>
            <person name="Manak J.R."/>
            <person name="Thompson E.M."/>
            <person name="Jaillon O."/>
            <person name="Du Pasquier L."/>
            <person name="Boudinot P."/>
            <person name="Liberles D.A."/>
            <person name="Volff J.N."/>
            <person name="Philippe H."/>
            <person name="Lenhard B."/>
            <person name="Roest Crollius H."/>
            <person name="Wincker P."/>
            <person name="Chourrout D."/>
        </authorList>
    </citation>
    <scope>NUCLEOTIDE SEQUENCE [LARGE SCALE GENOMIC DNA]</scope>
</reference>
<proteinExistence type="predicted"/>
<feature type="compositionally biased region" description="Basic residues" evidence="1">
    <location>
        <begin position="247"/>
        <end position="256"/>
    </location>
</feature>
<dbReference type="OrthoDB" id="10386594at2759"/>
<evidence type="ECO:0000313" key="4">
    <source>
        <dbReference type="Proteomes" id="UP000001307"/>
    </source>
</evidence>
<dbReference type="Proteomes" id="UP000001307">
    <property type="component" value="Unassembled WGS sequence"/>
</dbReference>
<evidence type="ECO:0000256" key="1">
    <source>
        <dbReference type="SAM" id="MobiDB-lite"/>
    </source>
</evidence>
<dbReference type="PROSITE" id="PS50108">
    <property type="entry name" value="CRIB"/>
    <property type="match status" value="1"/>
</dbReference>